<evidence type="ECO:0000313" key="4">
    <source>
        <dbReference type="Proteomes" id="UP000663853"/>
    </source>
</evidence>
<feature type="domain" description="DUF7587" evidence="2">
    <location>
        <begin position="24"/>
        <end position="174"/>
    </location>
</feature>
<sequence length="450" mass="50190">MRRDNTAPAQISGAISLNELLEETRIVFRVFDSCSFRAYDPASGFSATGFDENTSVNRAELLNAHLDPTNRTIVAPWISTTRRWLWALWEMNRRYESRSTGIITERHSPKVQVAVIDLAACQLEGTEPSRTSTFDRSLILRPNGKKKKADTSDEILIYGKIPAAAIVSVWTIKKFFGILELPRLFSFQIPLHPDRASFRQVQEQLIALVSSPSQRKVRKASEEGERCASTAKVFMQDGYNRLEQQIDIMIKPIRKIRSHAGRRASRPGMDEHLNNLARGMETLSAGEGSLAGSQNSNSTTGDNRAGLPHTPVSAGASAAPHDEIDAAQAQSVAVQRKQDEAYKILPGDVIGYSDPLVFGAYMSLMAHHRLITHQISALTSGPTDANQVPTFLTRELSHFNQQRSYYEPVIVRIARQKIERLRGLALEFTRNVPTGVLDQLNIDQHDSETM</sequence>
<name>A0A8H3CQK7_9AGAM</name>
<dbReference type="InterPro" id="IPR056009">
    <property type="entry name" value="DUF7587"/>
</dbReference>
<dbReference type="Pfam" id="PF24494">
    <property type="entry name" value="DUF7587"/>
    <property type="match status" value="1"/>
</dbReference>
<comment type="caution">
    <text evidence="3">The sequence shown here is derived from an EMBL/GenBank/DDBJ whole genome shotgun (WGS) entry which is preliminary data.</text>
</comment>
<dbReference type="AlphaFoldDB" id="A0A8H3CQK7"/>
<accession>A0A8H3CQK7</accession>
<evidence type="ECO:0000313" key="3">
    <source>
        <dbReference type="EMBL" id="CAE6495727.1"/>
    </source>
</evidence>
<reference evidence="3" key="1">
    <citation type="submission" date="2021-01" db="EMBL/GenBank/DDBJ databases">
        <authorList>
            <person name="Kaushik A."/>
        </authorList>
    </citation>
    <scope>NUCLEOTIDE SEQUENCE</scope>
    <source>
        <strain evidence="3">AG6-10EEA</strain>
    </source>
</reference>
<feature type="compositionally biased region" description="Polar residues" evidence="1">
    <location>
        <begin position="291"/>
        <end position="302"/>
    </location>
</feature>
<feature type="region of interest" description="Disordered" evidence="1">
    <location>
        <begin position="286"/>
        <end position="319"/>
    </location>
</feature>
<evidence type="ECO:0000259" key="2">
    <source>
        <dbReference type="Pfam" id="PF24494"/>
    </source>
</evidence>
<dbReference type="EMBL" id="CAJMXA010003442">
    <property type="protein sequence ID" value="CAE6495727.1"/>
    <property type="molecule type" value="Genomic_DNA"/>
</dbReference>
<proteinExistence type="predicted"/>
<organism evidence="3 4">
    <name type="scientific">Rhizoctonia solani</name>
    <dbReference type="NCBI Taxonomy" id="456999"/>
    <lineage>
        <taxon>Eukaryota</taxon>
        <taxon>Fungi</taxon>
        <taxon>Dikarya</taxon>
        <taxon>Basidiomycota</taxon>
        <taxon>Agaricomycotina</taxon>
        <taxon>Agaricomycetes</taxon>
        <taxon>Cantharellales</taxon>
        <taxon>Ceratobasidiaceae</taxon>
        <taxon>Rhizoctonia</taxon>
    </lineage>
</organism>
<protein>
    <recommendedName>
        <fullName evidence="2">DUF7587 domain-containing protein</fullName>
    </recommendedName>
</protein>
<dbReference type="Proteomes" id="UP000663853">
    <property type="component" value="Unassembled WGS sequence"/>
</dbReference>
<gene>
    <name evidence="3" type="ORF">RDB_LOCUS106153</name>
</gene>
<evidence type="ECO:0000256" key="1">
    <source>
        <dbReference type="SAM" id="MobiDB-lite"/>
    </source>
</evidence>